<sequence>MNENEFLTILADERIQRYKLLLDAPFLVNDKLEGLPISIDQCQCFDLCSVNSQLIKPHGPTMNEATIRRIIQFVANNDLAIAKRVCKLVLPVIDSFFDLLHITTHRTQEHLLQLYHDAQVWAKKYSEIYKSQTDQFLSDLFSKIFQQLNMESESIVQLISSVRIPQNLIQLTVKTAVRLQVITPTVRETLRNFMKNVFEHIKSHSDMIQDVVSNEILFGALRNEEISDFSALLLDGYAMKNTGGTSILYIVNTISTPVLVCSRNIQQVGIEDETTSRIHYDAARPFLSLTQETHSLIELHISHFIVIECQLCAAEDMAKMNGLIPEIRSGDSKSTMFSLFTADWGDKKNLLVKKISRSLPDQPTAAYYEAHYHRTVAKLCVPNICHLSYLYEHRLDEQIFELWMIFLPIHCSLEQYLEE</sequence>
<organism evidence="1 2">
    <name type="scientific">Rotaria magnacalcarata</name>
    <dbReference type="NCBI Taxonomy" id="392030"/>
    <lineage>
        <taxon>Eukaryota</taxon>
        <taxon>Metazoa</taxon>
        <taxon>Spiralia</taxon>
        <taxon>Gnathifera</taxon>
        <taxon>Rotifera</taxon>
        <taxon>Eurotatoria</taxon>
        <taxon>Bdelloidea</taxon>
        <taxon>Philodinida</taxon>
        <taxon>Philodinidae</taxon>
        <taxon>Rotaria</taxon>
    </lineage>
</organism>
<evidence type="ECO:0000313" key="1">
    <source>
        <dbReference type="EMBL" id="CAF5151949.1"/>
    </source>
</evidence>
<comment type="caution">
    <text evidence="1">The sequence shown here is derived from an EMBL/GenBank/DDBJ whole genome shotgun (WGS) entry which is preliminary data.</text>
</comment>
<gene>
    <name evidence="1" type="ORF">SMN809_LOCUS63952</name>
</gene>
<accession>A0A8S3G691</accession>
<dbReference type="EMBL" id="CAJOBI010283207">
    <property type="protein sequence ID" value="CAF5151949.1"/>
    <property type="molecule type" value="Genomic_DNA"/>
</dbReference>
<dbReference type="AlphaFoldDB" id="A0A8S3G691"/>
<feature type="non-terminal residue" evidence="1">
    <location>
        <position position="419"/>
    </location>
</feature>
<reference evidence="1" key="1">
    <citation type="submission" date="2021-02" db="EMBL/GenBank/DDBJ databases">
        <authorList>
            <person name="Nowell W R."/>
        </authorList>
    </citation>
    <scope>NUCLEOTIDE SEQUENCE</scope>
</reference>
<proteinExistence type="predicted"/>
<name>A0A8S3G691_9BILA</name>
<protein>
    <submittedName>
        <fullName evidence="1">Uncharacterized protein</fullName>
    </submittedName>
</protein>
<dbReference type="Proteomes" id="UP000676336">
    <property type="component" value="Unassembled WGS sequence"/>
</dbReference>
<evidence type="ECO:0000313" key="2">
    <source>
        <dbReference type="Proteomes" id="UP000676336"/>
    </source>
</evidence>